<dbReference type="EMBL" id="HG994585">
    <property type="protein sequence ID" value="CAF2981370.1"/>
    <property type="molecule type" value="Genomic_DNA"/>
</dbReference>
<dbReference type="AlphaFoldDB" id="A0A7R8HBH4"/>
<feature type="compositionally biased region" description="Basic and acidic residues" evidence="1">
    <location>
        <begin position="402"/>
        <end position="411"/>
    </location>
</feature>
<reference evidence="2" key="1">
    <citation type="submission" date="2021-02" db="EMBL/GenBank/DDBJ databases">
        <authorList>
            <person name="Bekaert M."/>
        </authorList>
    </citation>
    <scope>NUCLEOTIDE SEQUENCE</scope>
    <source>
        <strain evidence="2">IoA-00</strain>
    </source>
</reference>
<protein>
    <submittedName>
        <fullName evidence="2">(salmon louse) hypothetical protein</fullName>
    </submittedName>
</protein>
<evidence type="ECO:0000313" key="2">
    <source>
        <dbReference type="EMBL" id="CAF2981370.1"/>
    </source>
</evidence>
<gene>
    <name evidence="2" type="ORF">LSAA_12149</name>
</gene>
<feature type="compositionally biased region" description="Polar residues" evidence="1">
    <location>
        <begin position="390"/>
        <end position="399"/>
    </location>
</feature>
<evidence type="ECO:0000313" key="3">
    <source>
        <dbReference type="Proteomes" id="UP000675881"/>
    </source>
</evidence>
<proteinExistence type="predicted"/>
<dbReference type="Proteomes" id="UP000675881">
    <property type="component" value="Chromosome 6"/>
</dbReference>
<keyword evidence="3" id="KW-1185">Reference proteome</keyword>
<feature type="region of interest" description="Disordered" evidence="1">
    <location>
        <begin position="379"/>
        <end position="411"/>
    </location>
</feature>
<name>A0A7R8HBH4_LEPSM</name>
<sequence>MERSKKRRSSILKSNNNDQTLRSENTEYIIGNPPAESTYVEPYTHDISSLRHTEDEDSKALSLPSSIDDEQSFCNKSIIYSPSHSDEPHGNGTLHQTADMDMTVFMSDTSDDQNDIENLIEQKANESFYKLFKEDSNNTMCHSTRMDMTVFQSNESKEENIESLIQEKAEESFALINSEKEVHFKYWEMETEAERENYNKPNNKNCTINVGVEMDLTTNECVMFEDPIEKDIRLYSEQEVVDPLIESIAQRKLPESHFHHKTDQNESTWKKKSKSISQVMIDKEENLENGSAKKYANPHKKRCLDYEVYDKENLHRTTQKRRKFEAVEMDLSADEDSVFLSTSKSDMGLCSKQEGVNVSKKSDSQRQLPEQLLNQVAPIESKGAMDIKNATKNSANDQSIIGHEDGLTKNQ</sequence>
<organism evidence="2 3">
    <name type="scientific">Lepeophtheirus salmonis</name>
    <name type="common">Salmon louse</name>
    <name type="synonym">Caligus salmonis</name>
    <dbReference type="NCBI Taxonomy" id="72036"/>
    <lineage>
        <taxon>Eukaryota</taxon>
        <taxon>Metazoa</taxon>
        <taxon>Ecdysozoa</taxon>
        <taxon>Arthropoda</taxon>
        <taxon>Crustacea</taxon>
        <taxon>Multicrustacea</taxon>
        <taxon>Hexanauplia</taxon>
        <taxon>Copepoda</taxon>
        <taxon>Siphonostomatoida</taxon>
        <taxon>Caligidae</taxon>
        <taxon>Lepeophtheirus</taxon>
    </lineage>
</organism>
<feature type="region of interest" description="Disordered" evidence="1">
    <location>
        <begin position="1"/>
        <end position="41"/>
    </location>
</feature>
<accession>A0A7R8HBH4</accession>
<feature type="compositionally biased region" description="Basic residues" evidence="1">
    <location>
        <begin position="1"/>
        <end position="10"/>
    </location>
</feature>
<evidence type="ECO:0000256" key="1">
    <source>
        <dbReference type="SAM" id="MobiDB-lite"/>
    </source>
</evidence>